<dbReference type="CDD" id="cd16144">
    <property type="entry name" value="ARS_like"/>
    <property type="match status" value="1"/>
</dbReference>
<dbReference type="PANTHER" id="PTHR42693:SF42">
    <property type="entry name" value="ARYLSULFATASE G"/>
    <property type="match status" value="1"/>
</dbReference>
<sequence length="472" mass="53477">MKYFIFFASFITIHIQSATEKPNFLFILIDDLGRQDLNCYGSKFYETPHINQLAEEGTLFTDAYSASPVCSPTRASIQTGKYPSRINFTRATPTHNLPYEETTLAEALQAFGYKTAHMGKWHMRLYKEKGHKHLPTEHGFDINIGGHSAGQPASFFYPYKAKHDKYRKNDVPHMEDGKKGDYLTDALTDKAINFMKDNQDQPFYLNLCYYTVHTPVTGKKDKVKKYEEKLKKISANQQSSSTQDYVTFARDKQDNAEYAAMVESMDENIGRLNKFLKQSGLDKNTVVIFTSDNGGLSTNKNPKAGPTSSFPLRGGKAWVYEGGIRVPLIIKWPESTQAGSEISSPVISTDFYPTILSMADLALKPKQHLDGLDLTALLKAETQNLNREELHFHFPHDHNVNGMGASSAVRVGHYKLVERFSNGKLELFNLKNDPGETNNLSAEYPELTKELHKKMQKWRIETQSMIAKSKEN</sequence>
<evidence type="ECO:0000313" key="9">
    <source>
        <dbReference type="Proteomes" id="UP000004947"/>
    </source>
</evidence>
<dbReference type="RefSeq" id="WP_007281102.1">
    <property type="nucleotide sequence ID" value="NZ_ABCK01000037.1"/>
</dbReference>
<reference evidence="8 9" key="1">
    <citation type="journal article" date="2010" name="J. Bacteriol.">
        <title>Genome sequence of Lentisphaera araneosa HTCC2155T, the type species of the order Lentisphaerales in the phylum Lentisphaerae.</title>
        <authorList>
            <person name="Thrash J.C."/>
            <person name="Cho J.C."/>
            <person name="Vergin K.L."/>
            <person name="Morris R.M."/>
            <person name="Giovannoni S.J."/>
        </authorList>
    </citation>
    <scope>NUCLEOTIDE SEQUENCE [LARGE SCALE GENOMIC DNA]</scope>
    <source>
        <strain evidence="8 9">HTCC2155</strain>
    </source>
</reference>
<dbReference type="OrthoDB" id="5901192at2"/>
<dbReference type="Gene3D" id="3.40.720.10">
    <property type="entry name" value="Alkaline Phosphatase, subunit A"/>
    <property type="match status" value="1"/>
</dbReference>
<dbReference type="InterPro" id="IPR000917">
    <property type="entry name" value="Sulfatase_N"/>
</dbReference>
<dbReference type="Pfam" id="PF00884">
    <property type="entry name" value="Sulfatase"/>
    <property type="match status" value="1"/>
</dbReference>
<dbReference type="PANTHER" id="PTHR42693">
    <property type="entry name" value="ARYLSULFATASE FAMILY MEMBER"/>
    <property type="match status" value="1"/>
</dbReference>
<evidence type="ECO:0000313" key="8">
    <source>
        <dbReference type="EMBL" id="EDM25057.1"/>
    </source>
</evidence>
<proteinExistence type="inferred from homology"/>
<dbReference type="InterPro" id="IPR050738">
    <property type="entry name" value="Sulfatase"/>
</dbReference>
<dbReference type="AlphaFoldDB" id="A6DTF3"/>
<keyword evidence="9" id="KW-1185">Reference proteome</keyword>
<organism evidence="8 9">
    <name type="scientific">Lentisphaera araneosa HTCC2155</name>
    <dbReference type="NCBI Taxonomy" id="313628"/>
    <lineage>
        <taxon>Bacteria</taxon>
        <taxon>Pseudomonadati</taxon>
        <taxon>Lentisphaerota</taxon>
        <taxon>Lentisphaeria</taxon>
        <taxon>Lentisphaerales</taxon>
        <taxon>Lentisphaeraceae</taxon>
        <taxon>Lentisphaera</taxon>
    </lineage>
</organism>
<dbReference type="SUPFAM" id="SSF53649">
    <property type="entry name" value="Alkaline phosphatase-like"/>
    <property type="match status" value="1"/>
</dbReference>
<dbReference type="GO" id="GO:0004065">
    <property type="term" value="F:arylsulfatase activity"/>
    <property type="evidence" value="ECO:0007669"/>
    <property type="project" value="TreeGrafter"/>
</dbReference>
<evidence type="ECO:0000256" key="1">
    <source>
        <dbReference type="ARBA" id="ARBA00001913"/>
    </source>
</evidence>
<evidence type="ECO:0000256" key="3">
    <source>
        <dbReference type="ARBA" id="ARBA00022723"/>
    </source>
</evidence>
<gene>
    <name evidence="8" type="ORF">LNTAR_09971</name>
</gene>
<comment type="similarity">
    <text evidence="2">Belongs to the sulfatase family.</text>
</comment>
<protein>
    <submittedName>
        <fullName evidence="8">Putative exported uslfatase</fullName>
    </submittedName>
</protein>
<feature type="domain" description="Sulfatase N-terminal" evidence="7">
    <location>
        <begin position="22"/>
        <end position="360"/>
    </location>
</feature>
<dbReference type="EMBL" id="ABCK01000037">
    <property type="protein sequence ID" value="EDM25057.1"/>
    <property type="molecule type" value="Genomic_DNA"/>
</dbReference>
<keyword evidence="5" id="KW-0378">Hydrolase</keyword>
<keyword evidence="4" id="KW-0732">Signal</keyword>
<dbReference type="Gene3D" id="3.30.1120.10">
    <property type="match status" value="1"/>
</dbReference>
<dbReference type="InterPro" id="IPR017850">
    <property type="entry name" value="Alkaline_phosphatase_core_sf"/>
</dbReference>
<comment type="cofactor">
    <cofactor evidence="1">
        <name>Ca(2+)</name>
        <dbReference type="ChEBI" id="CHEBI:29108"/>
    </cofactor>
</comment>
<evidence type="ECO:0000256" key="5">
    <source>
        <dbReference type="ARBA" id="ARBA00022801"/>
    </source>
</evidence>
<comment type="caution">
    <text evidence="8">The sequence shown here is derived from an EMBL/GenBank/DDBJ whole genome shotgun (WGS) entry which is preliminary data.</text>
</comment>
<dbReference type="STRING" id="313628.LNTAR_09971"/>
<dbReference type="GO" id="GO:0046872">
    <property type="term" value="F:metal ion binding"/>
    <property type="evidence" value="ECO:0007669"/>
    <property type="project" value="UniProtKB-KW"/>
</dbReference>
<dbReference type="eggNOG" id="COG3119">
    <property type="taxonomic scope" value="Bacteria"/>
</dbReference>
<evidence type="ECO:0000256" key="2">
    <source>
        <dbReference type="ARBA" id="ARBA00008779"/>
    </source>
</evidence>
<keyword evidence="3" id="KW-0479">Metal-binding</keyword>
<evidence type="ECO:0000259" key="7">
    <source>
        <dbReference type="Pfam" id="PF00884"/>
    </source>
</evidence>
<evidence type="ECO:0000256" key="6">
    <source>
        <dbReference type="ARBA" id="ARBA00022837"/>
    </source>
</evidence>
<keyword evidence="6" id="KW-0106">Calcium</keyword>
<name>A6DTF3_9BACT</name>
<evidence type="ECO:0000256" key="4">
    <source>
        <dbReference type="ARBA" id="ARBA00022729"/>
    </source>
</evidence>
<dbReference type="Proteomes" id="UP000004947">
    <property type="component" value="Unassembled WGS sequence"/>
</dbReference>
<accession>A6DTF3</accession>